<proteinExistence type="predicted"/>
<name>A0ABN2MIF0_9PSEU</name>
<dbReference type="RefSeq" id="WP_344411535.1">
    <property type="nucleotide sequence ID" value="NZ_BAAAQK010000001.1"/>
</dbReference>
<evidence type="ECO:0000313" key="2">
    <source>
        <dbReference type="EMBL" id="GAA1827579.1"/>
    </source>
</evidence>
<dbReference type="Proteomes" id="UP001500449">
    <property type="component" value="Unassembled WGS sequence"/>
</dbReference>
<keyword evidence="3" id="KW-1185">Reference proteome</keyword>
<dbReference type="Pfam" id="PF24696">
    <property type="entry name" value="UGSC"/>
    <property type="match status" value="1"/>
</dbReference>
<reference evidence="2 3" key="1">
    <citation type="journal article" date="2019" name="Int. J. Syst. Evol. Microbiol.">
        <title>The Global Catalogue of Microorganisms (GCM) 10K type strain sequencing project: providing services to taxonomists for standard genome sequencing and annotation.</title>
        <authorList>
            <consortium name="The Broad Institute Genomics Platform"/>
            <consortium name="The Broad Institute Genome Sequencing Center for Infectious Disease"/>
            <person name="Wu L."/>
            <person name="Ma J."/>
        </authorList>
    </citation>
    <scope>NUCLEOTIDE SEQUENCE [LARGE SCALE GENOMIC DNA]</scope>
    <source>
        <strain evidence="2 3">JCM 16009</strain>
    </source>
</reference>
<gene>
    <name evidence="2" type="ORF">GCM10009836_01610</name>
</gene>
<organism evidence="2 3">
    <name type="scientific">Pseudonocardia ailaonensis</name>
    <dbReference type="NCBI Taxonomy" id="367279"/>
    <lineage>
        <taxon>Bacteria</taxon>
        <taxon>Bacillati</taxon>
        <taxon>Actinomycetota</taxon>
        <taxon>Actinomycetes</taxon>
        <taxon>Pseudonocardiales</taxon>
        <taxon>Pseudonocardiaceae</taxon>
        <taxon>Pseudonocardia</taxon>
    </lineage>
</organism>
<evidence type="ECO:0000313" key="3">
    <source>
        <dbReference type="Proteomes" id="UP001500449"/>
    </source>
</evidence>
<feature type="domain" description="UGSC-like" evidence="1">
    <location>
        <begin position="6"/>
        <end position="167"/>
    </location>
</feature>
<comment type="caution">
    <text evidence="2">The sequence shown here is derived from an EMBL/GenBank/DDBJ whole genome shotgun (WGS) entry which is preliminary data.</text>
</comment>
<sequence>MGAITVLSPVAAAAAVGVGDVARLDGLTGRSVAIVGNGWRSWAALREPIRAALVDEHGVTGVELFDVPLGEPAPEEVLRDVAKADAAVVGLANCGSCAVATARNARWLADNGVAVLVAATQRYAGMVASLAGELPLVNLPADLEQFDDGRLATLAAELPRQIATHLGGRAR</sequence>
<dbReference type="EMBL" id="BAAAQK010000001">
    <property type="protein sequence ID" value="GAA1827579.1"/>
    <property type="molecule type" value="Genomic_DNA"/>
</dbReference>
<protein>
    <recommendedName>
        <fullName evidence="1">UGSC-like domain-containing protein</fullName>
    </recommendedName>
</protein>
<dbReference type="InterPro" id="IPR057767">
    <property type="entry name" value="UGSC-like_dom"/>
</dbReference>
<evidence type="ECO:0000259" key="1">
    <source>
        <dbReference type="Pfam" id="PF24696"/>
    </source>
</evidence>
<accession>A0ABN2MIF0</accession>